<sequence>MADLLDRLVEQVPYLGFLGIRLDRHGDELTVVLPFKEALIGNPVPRALHGGATAAFLEVTAVGQLCAETGLVGTDQNGEPGAGWPLLPRTIDFTIDYLRPGLPRDAYARAHVSRAGRRFASVRVEAWQEARARPFAQAVGHFLMPPRPGSGAGA</sequence>
<dbReference type="InterPro" id="IPR029069">
    <property type="entry name" value="HotDog_dom_sf"/>
</dbReference>
<dbReference type="OrthoDB" id="9813158at2"/>
<evidence type="ECO:0000259" key="1">
    <source>
        <dbReference type="Pfam" id="PF03061"/>
    </source>
</evidence>
<name>A0A318SVG4_9RHOB</name>
<dbReference type="CDD" id="cd03443">
    <property type="entry name" value="PaaI_thioesterase"/>
    <property type="match status" value="1"/>
</dbReference>
<dbReference type="EMBL" id="QJTE01000001">
    <property type="protein sequence ID" value="PYE85482.1"/>
    <property type="molecule type" value="Genomic_DNA"/>
</dbReference>
<dbReference type="RefSeq" id="WP_110812538.1">
    <property type="nucleotide sequence ID" value="NZ_QJTE01000001.1"/>
</dbReference>
<dbReference type="Gene3D" id="3.10.129.10">
    <property type="entry name" value="Hotdog Thioesterase"/>
    <property type="match status" value="1"/>
</dbReference>
<accession>A0A318SVG4</accession>
<keyword evidence="3" id="KW-1185">Reference proteome</keyword>
<dbReference type="SUPFAM" id="SSF54637">
    <property type="entry name" value="Thioesterase/thiol ester dehydrase-isomerase"/>
    <property type="match status" value="1"/>
</dbReference>
<proteinExistence type="predicted"/>
<comment type="caution">
    <text evidence="2">The sequence shown here is derived from an EMBL/GenBank/DDBJ whole genome shotgun (WGS) entry which is preliminary data.</text>
</comment>
<organism evidence="2 3">
    <name type="scientific">Pseudoroseicyclus aestuarii</name>
    <dbReference type="NCBI Taxonomy" id="1795041"/>
    <lineage>
        <taxon>Bacteria</taxon>
        <taxon>Pseudomonadati</taxon>
        <taxon>Pseudomonadota</taxon>
        <taxon>Alphaproteobacteria</taxon>
        <taxon>Rhodobacterales</taxon>
        <taxon>Paracoccaceae</taxon>
        <taxon>Pseudoroseicyclus</taxon>
    </lineage>
</organism>
<protein>
    <submittedName>
        <fullName evidence="2">Acyl-coenzyme A thioesterase PaaI-like protein</fullName>
    </submittedName>
</protein>
<dbReference type="Pfam" id="PF03061">
    <property type="entry name" value="4HBT"/>
    <property type="match status" value="1"/>
</dbReference>
<gene>
    <name evidence="2" type="ORF">DFP88_101149</name>
</gene>
<reference evidence="2 3" key="1">
    <citation type="submission" date="2018-06" db="EMBL/GenBank/DDBJ databases">
        <title>Genomic Encyclopedia of Type Strains, Phase III (KMG-III): the genomes of soil and plant-associated and newly described type strains.</title>
        <authorList>
            <person name="Whitman W."/>
        </authorList>
    </citation>
    <scope>NUCLEOTIDE SEQUENCE [LARGE SCALE GENOMIC DNA]</scope>
    <source>
        <strain evidence="2 3">CECT 9025</strain>
    </source>
</reference>
<dbReference type="InterPro" id="IPR006683">
    <property type="entry name" value="Thioestr_dom"/>
</dbReference>
<dbReference type="AlphaFoldDB" id="A0A318SVG4"/>
<evidence type="ECO:0000313" key="2">
    <source>
        <dbReference type="EMBL" id="PYE85482.1"/>
    </source>
</evidence>
<dbReference type="Proteomes" id="UP000248311">
    <property type="component" value="Unassembled WGS sequence"/>
</dbReference>
<feature type="domain" description="Thioesterase" evidence="1">
    <location>
        <begin position="48"/>
        <end position="130"/>
    </location>
</feature>
<evidence type="ECO:0000313" key="3">
    <source>
        <dbReference type="Proteomes" id="UP000248311"/>
    </source>
</evidence>
<dbReference type="GO" id="GO:0016790">
    <property type="term" value="F:thiolester hydrolase activity"/>
    <property type="evidence" value="ECO:0007669"/>
    <property type="project" value="UniProtKB-ARBA"/>
</dbReference>